<proteinExistence type="predicted"/>
<gene>
    <name evidence="1" type="ORF">O3P69_013388</name>
</gene>
<comment type="caution">
    <text evidence="1">The sequence shown here is derived from an EMBL/GenBank/DDBJ whole genome shotgun (WGS) entry which is preliminary data.</text>
</comment>
<reference evidence="1 2" key="1">
    <citation type="submission" date="2023-03" db="EMBL/GenBank/DDBJ databases">
        <title>High-quality genome of Scylla paramamosain provides insights in environmental adaptation.</title>
        <authorList>
            <person name="Zhang L."/>
        </authorList>
    </citation>
    <scope>NUCLEOTIDE SEQUENCE [LARGE SCALE GENOMIC DNA]</scope>
    <source>
        <strain evidence="1">LZ_2023a</strain>
        <tissue evidence="1">Muscle</tissue>
    </source>
</reference>
<sequence>MTSADPCVALVCERHRPGPREVTGEMTRMPPPVQPRLEWQDTIVWENTIFYLPARGRTAERPRACDRRLVLPERQRVGVAREAGGGGARVDTTTFPTILTRLASSHPPLSAAPGRDAHLPPSFGPFLASRHGRLSVDRIQCPRNPGLHCPARNRCLCV</sequence>
<dbReference type="AlphaFoldDB" id="A0AAW0U1Z0"/>
<evidence type="ECO:0000313" key="2">
    <source>
        <dbReference type="Proteomes" id="UP001487740"/>
    </source>
</evidence>
<organism evidence="1 2">
    <name type="scientific">Scylla paramamosain</name>
    <name type="common">Mud crab</name>
    <dbReference type="NCBI Taxonomy" id="85552"/>
    <lineage>
        <taxon>Eukaryota</taxon>
        <taxon>Metazoa</taxon>
        <taxon>Ecdysozoa</taxon>
        <taxon>Arthropoda</taxon>
        <taxon>Crustacea</taxon>
        <taxon>Multicrustacea</taxon>
        <taxon>Malacostraca</taxon>
        <taxon>Eumalacostraca</taxon>
        <taxon>Eucarida</taxon>
        <taxon>Decapoda</taxon>
        <taxon>Pleocyemata</taxon>
        <taxon>Brachyura</taxon>
        <taxon>Eubrachyura</taxon>
        <taxon>Portunoidea</taxon>
        <taxon>Portunidae</taxon>
        <taxon>Portuninae</taxon>
        <taxon>Scylla</taxon>
    </lineage>
</organism>
<dbReference type="Proteomes" id="UP001487740">
    <property type="component" value="Unassembled WGS sequence"/>
</dbReference>
<evidence type="ECO:0000313" key="1">
    <source>
        <dbReference type="EMBL" id="KAK8393348.1"/>
    </source>
</evidence>
<dbReference type="EMBL" id="JARAKH010000021">
    <property type="protein sequence ID" value="KAK8393348.1"/>
    <property type="molecule type" value="Genomic_DNA"/>
</dbReference>
<keyword evidence="2" id="KW-1185">Reference proteome</keyword>
<accession>A0AAW0U1Z0</accession>
<name>A0AAW0U1Z0_SCYPA</name>
<protein>
    <submittedName>
        <fullName evidence="1">Uncharacterized protein</fullName>
    </submittedName>
</protein>